<keyword evidence="7" id="KW-0807">Transducer</keyword>
<dbReference type="VEuPathDB" id="VectorBase:LOC119170571"/>
<evidence type="ECO:0000256" key="4">
    <source>
        <dbReference type="ARBA" id="ARBA00022737"/>
    </source>
</evidence>
<dbReference type="PANTHER" id="PTHR24372">
    <property type="entry name" value="GLYCOPROTEIN HORMONE RECEPTOR"/>
    <property type="match status" value="1"/>
</dbReference>
<dbReference type="Gene3D" id="3.80.10.10">
    <property type="entry name" value="Ribonuclease Inhibitor"/>
    <property type="match status" value="1"/>
</dbReference>
<evidence type="ECO:0000256" key="3">
    <source>
        <dbReference type="ARBA" id="ARBA00022614"/>
    </source>
</evidence>
<dbReference type="GO" id="GO:0005886">
    <property type="term" value="C:plasma membrane"/>
    <property type="evidence" value="ECO:0007669"/>
    <property type="project" value="UniProtKB-SubCell"/>
</dbReference>
<dbReference type="GO" id="GO:0008528">
    <property type="term" value="F:G protein-coupled peptide receptor activity"/>
    <property type="evidence" value="ECO:0007669"/>
    <property type="project" value="TreeGrafter"/>
</dbReference>
<name>A0A9J6DW75_RHIMP</name>
<reference evidence="8" key="2">
    <citation type="submission" date="2021-09" db="EMBL/GenBank/DDBJ databases">
        <authorList>
            <person name="Jia N."/>
            <person name="Wang J."/>
            <person name="Shi W."/>
            <person name="Du L."/>
            <person name="Sun Y."/>
            <person name="Zhan W."/>
            <person name="Jiang J."/>
            <person name="Wang Q."/>
            <person name="Zhang B."/>
            <person name="Ji P."/>
            <person name="Sakyi L.B."/>
            <person name="Cui X."/>
            <person name="Yuan T."/>
            <person name="Jiang B."/>
            <person name="Yang W."/>
            <person name="Lam T.T.-Y."/>
            <person name="Chang Q."/>
            <person name="Ding S."/>
            <person name="Wang X."/>
            <person name="Zhu J."/>
            <person name="Ruan X."/>
            <person name="Zhao L."/>
            <person name="Wei J."/>
            <person name="Que T."/>
            <person name="Du C."/>
            <person name="Cheng J."/>
            <person name="Dai P."/>
            <person name="Han X."/>
            <person name="Huang E."/>
            <person name="Gao Y."/>
            <person name="Liu J."/>
            <person name="Shao H."/>
            <person name="Ye R."/>
            <person name="Li L."/>
            <person name="Wei W."/>
            <person name="Wang X."/>
            <person name="Wang C."/>
            <person name="Huo Q."/>
            <person name="Li W."/>
            <person name="Guo W."/>
            <person name="Chen H."/>
            <person name="Chen S."/>
            <person name="Zhou L."/>
            <person name="Zhou L."/>
            <person name="Ni X."/>
            <person name="Tian J."/>
            <person name="Zhou Y."/>
            <person name="Sheng Y."/>
            <person name="Liu T."/>
            <person name="Pan Y."/>
            <person name="Xia L."/>
            <person name="Li J."/>
            <person name="Zhao F."/>
            <person name="Cao W."/>
        </authorList>
    </citation>
    <scope>NUCLEOTIDE SEQUENCE</scope>
    <source>
        <strain evidence="8">Rmic-2018</strain>
        <tissue evidence="8">Larvae</tissue>
    </source>
</reference>
<reference evidence="8" key="1">
    <citation type="journal article" date="2020" name="Cell">
        <title>Large-Scale Comparative Analyses of Tick Genomes Elucidate Their Genetic Diversity and Vector Capacities.</title>
        <authorList>
            <consortium name="Tick Genome and Microbiome Consortium (TIGMIC)"/>
            <person name="Jia N."/>
            <person name="Wang J."/>
            <person name="Shi W."/>
            <person name="Du L."/>
            <person name="Sun Y."/>
            <person name="Zhan W."/>
            <person name="Jiang J.F."/>
            <person name="Wang Q."/>
            <person name="Zhang B."/>
            <person name="Ji P."/>
            <person name="Bell-Sakyi L."/>
            <person name="Cui X.M."/>
            <person name="Yuan T.T."/>
            <person name="Jiang B.G."/>
            <person name="Yang W.F."/>
            <person name="Lam T.T."/>
            <person name="Chang Q.C."/>
            <person name="Ding S.J."/>
            <person name="Wang X.J."/>
            <person name="Zhu J.G."/>
            <person name="Ruan X.D."/>
            <person name="Zhao L."/>
            <person name="Wei J.T."/>
            <person name="Ye R.Z."/>
            <person name="Que T.C."/>
            <person name="Du C.H."/>
            <person name="Zhou Y.H."/>
            <person name="Cheng J.X."/>
            <person name="Dai P.F."/>
            <person name="Guo W.B."/>
            <person name="Han X.H."/>
            <person name="Huang E.J."/>
            <person name="Li L.F."/>
            <person name="Wei W."/>
            <person name="Gao Y.C."/>
            <person name="Liu J.Z."/>
            <person name="Shao H.Z."/>
            <person name="Wang X."/>
            <person name="Wang C.C."/>
            <person name="Yang T.C."/>
            <person name="Huo Q.B."/>
            <person name="Li W."/>
            <person name="Chen H.Y."/>
            <person name="Chen S.E."/>
            <person name="Zhou L.G."/>
            <person name="Ni X.B."/>
            <person name="Tian J.H."/>
            <person name="Sheng Y."/>
            <person name="Liu T."/>
            <person name="Pan Y.S."/>
            <person name="Xia L.Y."/>
            <person name="Li J."/>
            <person name="Zhao F."/>
            <person name="Cao W.C."/>
        </authorList>
    </citation>
    <scope>NUCLEOTIDE SEQUENCE</scope>
    <source>
        <strain evidence="8">Rmic-2018</strain>
    </source>
</reference>
<dbReference type="InterPro" id="IPR001611">
    <property type="entry name" value="Leu-rich_rpt"/>
</dbReference>
<dbReference type="SMART" id="SM00369">
    <property type="entry name" value="LRR_TYP"/>
    <property type="match status" value="3"/>
</dbReference>
<dbReference type="GO" id="GO:0007189">
    <property type="term" value="P:adenylate cyclase-activating G protein-coupled receptor signaling pathway"/>
    <property type="evidence" value="ECO:0007669"/>
    <property type="project" value="TreeGrafter"/>
</dbReference>
<evidence type="ECO:0000256" key="1">
    <source>
        <dbReference type="ARBA" id="ARBA00004651"/>
    </source>
</evidence>
<keyword evidence="6" id="KW-0675">Receptor</keyword>
<gene>
    <name evidence="8" type="ORF">HPB51_017824</name>
</gene>
<evidence type="ECO:0000256" key="2">
    <source>
        <dbReference type="ARBA" id="ARBA00022475"/>
    </source>
</evidence>
<dbReference type="GO" id="GO:0009755">
    <property type="term" value="P:hormone-mediated signaling pathway"/>
    <property type="evidence" value="ECO:0007669"/>
    <property type="project" value="TreeGrafter"/>
</dbReference>
<dbReference type="EMBL" id="JABSTU010000007">
    <property type="protein sequence ID" value="KAH8026286.1"/>
    <property type="molecule type" value="Genomic_DNA"/>
</dbReference>
<keyword evidence="2" id="KW-1003">Cell membrane</keyword>
<comment type="caution">
    <text evidence="8">The sequence shown here is derived from an EMBL/GenBank/DDBJ whole genome shotgun (WGS) entry which is preliminary data.</text>
</comment>
<dbReference type="InterPro" id="IPR032675">
    <property type="entry name" value="LRR_dom_sf"/>
</dbReference>
<keyword evidence="9" id="KW-1185">Reference proteome</keyword>
<dbReference type="PANTHER" id="PTHR24372:SF82">
    <property type="entry name" value="RICKETS"/>
    <property type="match status" value="1"/>
</dbReference>
<keyword evidence="5" id="KW-0297">G-protein coupled receptor</keyword>
<dbReference type="Pfam" id="PF13855">
    <property type="entry name" value="LRR_8"/>
    <property type="match status" value="1"/>
</dbReference>
<organism evidence="8 9">
    <name type="scientific">Rhipicephalus microplus</name>
    <name type="common">Cattle tick</name>
    <name type="synonym">Boophilus microplus</name>
    <dbReference type="NCBI Taxonomy" id="6941"/>
    <lineage>
        <taxon>Eukaryota</taxon>
        <taxon>Metazoa</taxon>
        <taxon>Ecdysozoa</taxon>
        <taxon>Arthropoda</taxon>
        <taxon>Chelicerata</taxon>
        <taxon>Arachnida</taxon>
        <taxon>Acari</taxon>
        <taxon>Parasitiformes</taxon>
        <taxon>Ixodida</taxon>
        <taxon>Ixodoidea</taxon>
        <taxon>Ixodidae</taxon>
        <taxon>Rhipicephalinae</taxon>
        <taxon>Rhipicephalus</taxon>
        <taxon>Boophilus</taxon>
    </lineage>
</organism>
<dbReference type="InterPro" id="IPR003591">
    <property type="entry name" value="Leu-rich_rpt_typical-subtyp"/>
</dbReference>
<evidence type="ECO:0000256" key="7">
    <source>
        <dbReference type="ARBA" id="ARBA00023224"/>
    </source>
</evidence>
<sequence>MAAGMVASFEERWPRHRRPRISKLKMRRPSFCGPRLTPASRSQETSYLMSNHLTQVPNLTGCSELLILDLTYNRIKSLDESPFLSLKKLRDLNLGNNLIRRIGDAAFHGLTSLQVLNLADNAFPAMPYRGLRGLHRLVTSGNRHLRSFPPPEAFPRIQKLYLSYSYHCCAYLQSVGSGTPEAPVAKDAVLWLKKEDIDYGQVDQPQQFILVGCLSRWRMLSMYCQRDFEYQLGLVVFEYLFR</sequence>
<accession>A0A9J6DW75</accession>
<evidence type="ECO:0000313" key="9">
    <source>
        <dbReference type="Proteomes" id="UP000821866"/>
    </source>
</evidence>
<protein>
    <submittedName>
        <fullName evidence="8">Uncharacterized protein</fullName>
    </submittedName>
</protein>
<keyword evidence="4" id="KW-0677">Repeat</keyword>
<proteinExistence type="predicted"/>
<evidence type="ECO:0000313" key="8">
    <source>
        <dbReference type="EMBL" id="KAH8026286.1"/>
    </source>
</evidence>
<evidence type="ECO:0000256" key="6">
    <source>
        <dbReference type="ARBA" id="ARBA00023170"/>
    </source>
</evidence>
<comment type="subcellular location">
    <subcellularLocation>
        <location evidence="1">Cell membrane</location>
        <topology evidence="1">Multi-pass membrane protein</topology>
    </subcellularLocation>
</comment>
<dbReference type="AlphaFoldDB" id="A0A9J6DW75"/>
<dbReference type="SUPFAM" id="SSF52058">
    <property type="entry name" value="L domain-like"/>
    <property type="match status" value="1"/>
</dbReference>
<dbReference type="PROSITE" id="PS51450">
    <property type="entry name" value="LRR"/>
    <property type="match status" value="2"/>
</dbReference>
<keyword evidence="2" id="KW-0472">Membrane</keyword>
<evidence type="ECO:0000256" key="5">
    <source>
        <dbReference type="ARBA" id="ARBA00023040"/>
    </source>
</evidence>
<keyword evidence="3" id="KW-0433">Leucine-rich repeat</keyword>
<dbReference type="Proteomes" id="UP000821866">
    <property type="component" value="Unassembled WGS sequence"/>
</dbReference>